<feature type="domain" description="Glutamine amidotransferase" evidence="6">
    <location>
        <begin position="4"/>
        <end position="187"/>
    </location>
</feature>
<keyword evidence="3 9" id="KW-0808">Transferase</keyword>
<dbReference type="Pfam" id="PF04715">
    <property type="entry name" value="Anth_synt_I_N"/>
    <property type="match status" value="1"/>
</dbReference>
<dbReference type="PRINTS" id="PR00096">
    <property type="entry name" value="GATASE"/>
</dbReference>
<dbReference type="InterPro" id="IPR005801">
    <property type="entry name" value="ADC_synthase"/>
</dbReference>
<gene>
    <name evidence="9" type="primary">pabB</name>
    <name evidence="9" type="ORF">F5972_00230</name>
</gene>
<comment type="similarity">
    <text evidence="1">In the C-terminal section; belongs to the anthranilate synthase component I family.</text>
</comment>
<keyword evidence="4" id="KW-0315">Glutamine amidotransferase</keyword>
<evidence type="ECO:0000313" key="9">
    <source>
        <dbReference type="EMBL" id="KAA9381324.1"/>
    </source>
</evidence>
<dbReference type="EMBL" id="VYTZ01000001">
    <property type="protein sequence ID" value="KAA9381324.1"/>
    <property type="molecule type" value="Genomic_DNA"/>
</dbReference>
<dbReference type="PANTHER" id="PTHR11236">
    <property type="entry name" value="AMINOBENZOATE/ANTHRANILATE SYNTHASE"/>
    <property type="match status" value="1"/>
</dbReference>
<dbReference type="PANTHER" id="PTHR11236:SF18">
    <property type="entry name" value="AMINODEOXYCHORISMATE SYNTHASE"/>
    <property type="match status" value="1"/>
</dbReference>
<evidence type="ECO:0000256" key="1">
    <source>
        <dbReference type="ARBA" id="ARBA00005970"/>
    </source>
</evidence>
<organism evidence="9 10">
    <name type="scientific">Microbispora cellulosiformans</name>
    <dbReference type="NCBI Taxonomy" id="2614688"/>
    <lineage>
        <taxon>Bacteria</taxon>
        <taxon>Bacillati</taxon>
        <taxon>Actinomycetota</taxon>
        <taxon>Actinomycetes</taxon>
        <taxon>Streptosporangiales</taxon>
        <taxon>Streptosporangiaceae</taxon>
        <taxon>Microbispora</taxon>
    </lineage>
</organism>
<evidence type="ECO:0000256" key="5">
    <source>
        <dbReference type="SAM" id="MobiDB-lite"/>
    </source>
</evidence>
<name>A0A5J5KBQ9_9ACTN</name>
<dbReference type="SUPFAM" id="SSF52317">
    <property type="entry name" value="Class I glutamine amidotransferase-like"/>
    <property type="match status" value="1"/>
</dbReference>
<dbReference type="Gene3D" id="3.60.120.10">
    <property type="entry name" value="Anthranilate synthase"/>
    <property type="match status" value="1"/>
</dbReference>
<dbReference type="GO" id="GO:0008153">
    <property type="term" value="P:4-aminobenzoate biosynthetic process"/>
    <property type="evidence" value="ECO:0007669"/>
    <property type="project" value="TreeGrafter"/>
</dbReference>
<keyword evidence="9" id="KW-0032">Aminotransferase</keyword>
<dbReference type="InterPro" id="IPR006805">
    <property type="entry name" value="Anth_synth_I_N"/>
</dbReference>
<dbReference type="RefSeq" id="WP_150929897.1">
    <property type="nucleotide sequence ID" value="NZ_VYTZ01000001.1"/>
</dbReference>
<protein>
    <recommendedName>
        <fullName evidence="2">aminodeoxychorismate synthase</fullName>
        <ecNumber evidence="2">2.6.1.85</ecNumber>
    </recommendedName>
</protein>
<evidence type="ECO:0000256" key="3">
    <source>
        <dbReference type="ARBA" id="ARBA00022679"/>
    </source>
</evidence>
<evidence type="ECO:0000256" key="4">
    <source>
        <dbReference type="ARBA" id="ARBA00022962"/>
    </source>
</evidence>
<feature type="region of interest" description="Disordered" evidence="5">
    <location>
        <begin position="408"/>
        <end position="429"/>
    </location>
</feature>
<dbReference type="InterPro" id="IPR005802">
    <property type="entry name" value="ADC_synth_comp_1"/>
</dbReference>
<keyword evidence="10" id="KW-1185">Reference proteome</keyword>
<dbReference type="GO" id="GO:0046820">
    <property type="term" value="F:4-amino-4-deoxychorismate synthase activity"/>
    <property type="evidence" value="ECO:0007669"/>
    <property type="project" value="UniProtKB-EC"/>
</dbReference>
<dbReference type="Pfam" id="PF00425">
    <property type="entry name" value="Chorismate_bind"/>
    <property type="match status" value="1"/>
</dbReference>
<dbReference type="SUPFAM" id="SSF56322">
    <property type="entry name" value="ADC synthase"/>
    <property type="match status" value="1"/>
</dbReference>
<dbReference type="InterPro" id="IPR006221">
    <property type="entry name" value="TrpG/PapA_dom"/>
</dbReference>
<feature type="region of interest" description="Disordered" evidence="5">
    <location>
        <begin position="201"/>
        <end position="220"/>
    </location>
</feature>
<dbReference type="CDD" id="cd01743">
    <property type="entry name" value="GATase1_Anthranilate_Synthase"/>
    <property type="match status" value="1"/>
</dbReference>
<dbReference type="NCBIfam" id="TIGR00553">
    <property type="entry name" value="pabB"/>
    <property type="match status" value="1"/>
</dbReference>
<dbReference type="GO" id="GO:0000162">
    <property type="term" value="P:L-tryptophan biosynthetic process"/>
    <property type="evidence" value="ECO:0007669"/>
    <property type="project" value="TreeGrafter"/>
</dbReference>
<evidence type="ECO:0000259" key="6">
    <source>
        <dbReference type="Pfam" id="PF00117"/>
    </source>
</evidence>
<dbReference type="PRINTS" id="PR00099">
    <property type="entry name" value="CPSGATASE"/>
</dbReference>
<dbReference type="InterPro" id="IPR017926">
    <property type="entry name" value="GATASE"/>
</dbReference>
<dbReference type="PRINTS" id="PR00097">
    <property type="entry name" value="ANTSNTHASEII"/>
</dbReference>
<dbReference type="Gene3D" id="3.40.50.880">
    <property type="match status" value="1"/>
</dbReference>
<evidence type="ECO:0000313" key="10">
    <source>
        <dbReference type="Proteomes" id="UP000327011"/>
    </source>
</evidence>
<comment type="caution">
    <text evidence="9">The sequence shown here is derived from an EMBL/GenBank/DDBJ whole genome shotgun (WGS) entry which is preliminary data.</text>
</comment>
<dbReference type="Proteomes" id="UP000327011">
    <property type="component" value="Unassembled WGS sequence"/>
</dbReference>
<feature type="compositionally biased region" description="Basic and acidic residues" evidence="5">
    <location>
        <begin position="420"/>
        <end position="429"/>
    </location>
</feature>
<feature type="domain" description="Chorismate-utilising enzyme C-terminal" evidence="7">
    <location>
        <begin position="432"/>
        <end position="686"/>
    </location>
</feature>
<dbReference type="InterPro" id="IPR029062">
    <property type="entry name" value="Class_I_gatase-like"/>
</dbReference>
<dbReference type="AlphaFoldDB" id="A0A5J5KBQ9"/>
<dbReference type="GO" id="GO:0005737">
    <property type="term" value="C:cytoplasm"/>
    <property type="evidence" value="ECO:0007669"/>
    <property type="project" value="TreeGrafter"/>
</dbReference>
<evidence type="ECO:0000259" key="8">
    <source>
        <dbReference type="Pfam" id="PF04715"/>
    </source>
</evidence>
<dbReference type="GO" id="GO:0009396">
    <property type="term" value="P:folic acid-containing compound biosynthetic process"/>
    <property type="evidence" value="ECO:0007669"/>
    <property type="project" value="InterPro"/>
</dbReference>
<dbReference type="NCBIfam" id="TIGR00566">
    <property type="entry name" value="trpG_papA"/>
    <property type="match status" value="1"/>
</dbReference>
<dbReference type="InterPro" id="IPR015890">
    <property type="entry name" value="Chorismate_C"/>
</dbReference>
<feature type="domain" description="Anthranilate synthase component I N-terminal" evidence="8">
    <location>
        <begin position="249"/>
        <end position="381"/>
    </location>
</feature>
<dbReference type="PROSITE" id="PS51273">
    <property type="entry name" value="GATASE_TYPE_1"/>
    <property type="match status" value="1"/>
</dbReference>
<evidence type="ECO:0000259" key="7">
    <source>
        <dbReference type="Pfam" id="PF00425"/>
    </source>
</evidence>
<reference evidence="9 10" key="1">
    <citation type="submission" date="2019-09" db="EMBL/GenBank/DDBJ databases">
        <title>Screening of Novel Bioactive Compounds from Soil-Associated.</title>
        <authorList>
            <person name="Gong X."/>
        </authorList>
    </citation>
    <scope>NUCLEOTIDE SEQUENCE [LARGE SCALE GENOMIC DNA]</scope>
    <source>
        <strain evidence="9 10">Gxj-6</strain>
    </source>
</reference>
<sequence length="712" mass="77379">MRTLLIDNHDSYTYNLFQLMARVYGTEPTVVTNDDAAWPGLDIGEFDAIVVSPGPGHPGRDRDLGAVRQVVARTTVPLLGVCLGHQAIALLSGADVVPAPRPRHGHLTRVRHTGEDLFQGLPQDFQAVRYHSLCVPEEGLPSSLTPTAWAEDGVLMGLRHRERPLWGVQFHPESIATEFGAQLVENFGRLVAKALAEQGRPLRPARAPRRAAVRPAPITPERPPAAVRPWRLLHRVVPYEVDTAAAFTDLFGGLEHAFWLDSSRVEPGLSRFSFLGAPEGRDGEILSYSVGEGLTIRSGPGPETVTTPESIFQALRARLAEPVLDVPDVPFDLTSGYVGYFGYELRAELGSPCRHRAATPDAVWLSATRLVVVDHEQRATHLIALTRSPDDPAASSWLARAERRLARWRPPPGADAPAADGHDPEPGLLRARDGYLRDVEACRSKLREGESYEICLTTQTRLPVTGDPLELYLAQRASNPAPYAAFLRLGGFAVLCSSPERFLRIRPDRTVETKPIKGTAARGRGRREDLRLRARLTTDPKVRAENLMIVDLLRNDLGRVCEVGSVHVPSYMAVETYATVHQLVSTIQGTLRPDVDAIGCVTACFPGGSMTGAPKLRTMEILDEMEQTARGVYSGAIGFLGHNGTADLNIVIRTAVATAEGLTVGAGGAIVLDSDPAEEFEEMLLKARAPLRVAGPPLSASEPGLRWAEAAR</sequence>
<accession>A0A5J5KBQ9</accession>
<dbReference type="Pfam" id="PF00117">
    <property type="entry name" value="GATase"/>
    <property type="match status" value="1"/>
</dbReference>
<dbReference type="InterPro" id="IPR019999">
    <property type="entry name" value="Anth_synth_I-like"/>
</dbReference>
<evidence type="ECO:0000256" key="2">
    <source>
        <dbReference type="ARBA" id="ARBA00013139"/>
    </source>
</evidence>
<proteinExistence type="inferred from homology"/>
<dbReference type="EC" id="2.6.1.85" evidence="2"/>